<reference evidence="1" key="1">
    <citation type="submission" date="2014-11" db="EMBL/GenBank/DDBJ databases">
        <authorList>
            <person name="Amaro Gonzalez C."/>
        </authorList>
    </citation>
    <scope>NUCLEOTIDE SEQUENCE</scope>
</reference>
<sequence>MVLQCSKGATVKPGSDEMLLYQLHIVRVCGAAKLNFSLTYAYGE</sequence>
<dbReference type="EMBL" id="GBXM01061866">
    <property type="protein sequence ID" value="JAH46711.1"/>
    <property type="molecule type" value="Transcribed_RNA"/>
</dbReference>
<organism evidence="1">
    <name type="scientific">Anguilla anguilla</name>
    <name type="common">European freshwater eel</name>
    <name type="synonym">Muraena anguilla</name>
    <dbReference type="NCBI Taxonomy" id="7936"/>
    <lineage>
        <taxon>Eukaryota</taxon>
        <taxon>Metazoa</taxon>
        <taxon>Chordata</taxon>
        <taxon>Craniata</taxon>
        <taxon>Vertebrata</taxon>
        <taxon>Euteleostomi</taxon>
        <taxon>Actinopterygii</taxon>
        <taxon>Neopterygii</taxon>
        <taxon>Teleostei</taxon>
        <taxon>Anguilliformes</taxon>
        <taxon>Anguillidae</taxon>
        <taxon>Anguilla</taxon>
    </lineage>
</organism>
<reference evidence="1" key="2">
    <citation type="journal article" date="2015" name="Fish Shellfish Immunol.">
        <title>Early steps in the European eel (Anguilla anguilla)-Vibrio vulnificus interaction in the gills: Role of the RtxA13 toxin.</title>
        <authorList>
            <person name="Callol A."/>
            <person name="Pajuelo D."/>
            <person name="Ebbesson L."/>
            <person name="Teles M."/>
            <person name="MacKenzie S."/>
            <person name="Amaro C."/>
        </authorList>
    </citation>
    <scope>NUCLEOTIDE SEQUENCE</scope>
</reference>
<name>A0A0E9SZF4_ANGAN</name>
<accession>A0A0E9SZF4</accession>
<proteinExistence type="predicted"/>
<dbReference type="AlphaFoldDB" id="A0A0E9SZF4"/>
<protein>
    <submittedName>
        <fullName evidence="1">Uncharacterized protein</fullName>
    </submittedName>
</protein>
<evidence type="ECO:0000313" key="1">
    <source>
        <dbReference type="EMBL" id="JAH46711.1"/>
    </source>
</evidence>